<dbReference type="AlphaFoldDB" id="A0A9N7YRX1"/>
<proteinExistence type="predicted"/>
<comment type="caution">
    <text evidence="1">The sequence shown here is derived from an EMBL/GenBank/DDBJ whole genome shotgun (WGS) entry which is preliminary data.</text>
</comment>
<evidence type="ECO:0000313" key="1">
    <source>
        <dbReference type="EMBL" id="CAB1435233.1"/>
    </source>
</evidence>
<reference evidence="1" key="1">
    <citation type="submission" date="2020-03" db="EMBL/GenBank/DDBJ databases">
        <authorList>
            <person name="Weist P."/>
        </authorList>
    </citation>
    <scope>NUCLEOTIDE SEQUENCE</scope>
</reference>
<feature type="non-terminal residue" evidence="1">
    <location>
        <position position="119"/>
    </location>
</feature>
<accession>A0A9N7YRX1</accession>
<protein>
    <submittedName>
        <fullName evidence="1">Uncharacterized protein</fullName>
    </submittedName>
</protein>
<dbReference type="EMBL" id="CADEAL010001747">
    <property type="protein sequence ID" value="CAB1435233.1"/>
    <property type="molecule type" value="Genomic_DNA"/>
</dbReference>
<keyword evidence="2" id="KW-1185">Reference proteome</keyword>
<gene>
    <name evidence="1" type="ORF">PLEPLA_LOCUS23322</name>
</gene>
<name>A0A9N7YRX1_PLEPL</name>
<evidence type="ECO:0000313" key="2">
    <source>
        <dbReference type="Proteomes" id="UP001153269"/>
    </source>
</evidence>
<dbReference type="Proteomes" id="UP001153269">
    <property type="component" value="Unassembled WGS sequence"/>
</dbReference>
<organism evidence="1 2">
    <name type="scientific">Pleuronectes platessa</name>
    <name type="common">European plaice</name>
    <dbReference type="NCBI Taxonomy" id="8262"/>
    <lineage>
        <taxon>Eukaryota</taxon>
        <taxon>Metazoa</taxon>
        <taxon>Chordata</taxon>
        <taxon>Craniata</taxon>
        <taxon>Vertebrata</taxon>
        <taxon>Euteleostomi</taxon>
        <taxon>Actinopterygii</taxon>
        <taxon>Neopterygii</taxon>
        <taxon>Teleostei</taxon>
        <taxon>Neoteleostei</taxon>
        <taxon>Acanthomorphata</taxon>
        <taxon>Carangaria</taxon>
        <taxon>Pleuronectiformes</taxon>
        <taxon>Pleuronectoidei</taxon>
        <taxon>Pleuronectidae</taxon>
        <taxon>Pleuronectes</taxon>
    </lineage>
</organism>
<sequence length="119" mass="13104">LGKPSARPFFRTGLREKVTDLTECDWAPSVFAHLERREGRGVERRGVEGRRVQSGEWQKRKGCVAPAPVQNLSVSSQRPPKELDTGSCSIAASHSHIVQEQQRGRGGLLRSCGTCLPLL</sequence>